<dbReference type="GO" id="GO:0032259">
    <property type="term" value="P:methylation"/>
    <property type="evidence" value="ECO:0007669"/>
    <property type="project" value="UniProtKB-KW"/>
</dbReference>
<accession>A0AAV9NHW3</accession>
<sequence>MNPLRHDFIKACLRSSETHPPPTLSYLDIGCGGGIFASSAARLPNTSKVTAIDPTELVIEVAKSQQRSDPGISQPKLNYLNCAIEDVPVPQSESEKVDVISVFEVLEHIDDPTAFLDLAAPHLKKGGWIVGSTISRSPLAYLTTKLIAEAPLIGVVPAGTHDWNKYINPSELQRYFTLKEPGTWGSFKTQGVIYVPALGWKLVKNSETYGNYFFGIQKL</sequence>
<evidence type="ECO:0000256" key="3">
    <source>
        <dbReference type="ARBA" id="ARBA00022688"/>
    </source>
</evidence>
<keyword evidence="2" id="KW-0808">Transferase</keyword>
<dbReference type="GO" id="GO:0010420">
    <property type="term" value="F:polyprenyldihydroxybenzoate methyltransferase activity"/>
    <property type="evidence" value="ECO:0007669"/>
    <property type="project" value="InterPro"/>
</dbReference>
<evidence type="ECO:0008006" key="7">
    <source>
        <dbReference type="Google" id="ProtNLM"/>
    </source>
</evidence>
<evidence type="ECO:0000313" key="5">
    <source>
        <dbReference type="EMBL" id="KAK5058700.1"/>
    </source>
</evidence>
<dbReference type="InterPro" id="IPR029063">
    <property type="entry name" value="SAM-dependent_MTases_sf"/>
</dbReference>
<dbReference type="EMBL" id="JAVRRD010000005">
    <property type="protein sequence ID" value="KAK5058700.1"/>
    <property type="molecule type" value="Genomic_DNA"/>
</dbReference>
<dbReference type="GeneID" id="89979118"/>
<evidence type="ECO:0000256" key="4">
    <source>
        <dbReference type="ARBA" id="ARBA00022691"/>
    </source>
</evidence>
<gene>
    <name evidence="5" type="ORF">LTR84_010964</name>
</gene>
<dbReference type="Gene3D" id="3.40.50.150">
    <property type="entry name" value="Vaccinia Virus protein VP39"/>
    <property type="match status" value="1"/>
</dbReference>
<keyword evidence="1" id="KW-0489">Methyltransferase</keyword>
<dbReference type="PANTHER" id="PTHR43464">
    <property type="entry name" value="METHYLTRANSFERASE"/>
    <property type="match status" value="1"/>
</dbReference>
<keyword evidence="3" id="KW-0831">Ubiquinone biosynthesis</keyword>
<dbReference type="PANTHER" id="PTHR43464:SF19">
    <property type="entry name" value="UBIQUINONE BIOSYNTHESIS O-METHYLTRANSFERASE, MITOCHONDRIAL"/>
    <property type="match status" value="1"/>
</dbReference>
<dbReference type="RefSeq" id="XP_064709223.1">
    <property type="nucleotide sequence ID" value="XM_064854497.1"/>
</dbReference>
<proteinExistence type="predicted"/>
<dbReference type="GO" id="GO:0005739">
    <property type="term" value="C:mitochondrion"/>
    <property type="evidence" value="ECO:0007669"/>
    <property type="project" value="TreeGrafter"/>
</dbReference>
<keyword evidence="6" id="KW-1185">Reference proteome</keyword>
<evidence type="ECO:0000313" key="6">
    <source>
        <dbReference type="Proteomes" id="UP001358417"/>
    </source>
</evidence>
<comment type="caution">
    <text evidence="5">The sequence shown here is derived from an EMBL/GenBank/DDBJ whole genome shotgun (WGS) entry which is preliminary data.</text>
</comment>
<dbReference type="Pfam" id="PF13489">
    <property type="entry name" value="Methyltransf_23"/>
    <property type="match status" value="1"/>
</dbReference>
<dbReference type="CDD" id="cd02440">
    <property type="entry name" value="AdoMet_MTases"/>
    <property type="match status" value="1"/>
</dbReference>
<evidence type="ECO:0000256" key="2">
    <source>
        <dbReference type="ARBA" id="ARBA00022679"/>
    </source>
</evidence>
<dbReference type="NCBIfam" id="TIGR01983">
    <property type="entry name" value="UbiG"/>
    <property type="match status" value="1"/>
</dbReference>
<protein>
    <recommendedName>
        <fullName evidence="7">3-demethylubiquinone-9 3-O-methyltransferase</fullName>
    </recommendedName>
</protein>
<organism evidence="5 6">
    <name type="scientific">Exophiala bonariae</name>
    <dbReference type="NCBI Taxonomy" id="1690606"/>
    <lineage>
        <taxon>Eukaryota</taxon>
        <taxon>Fungi</taxon>
        <taxon>Dikarya</taxon>
        <taxon>Ascomycota</taxon>
        <taxon>Pezizomycotina</taxon>
        <taxon>Eurotiomycetes</taxon>
        <taxon>Chaetothyriomycetidae</taxon>
        <taxon>Chaetothyriales</taxon>
        <taxon>Herpotrichiellaceae</taxon>
        <taxon>Exophiala</taxon>
    </lineage>
</organism>
<reference evidence="5 6" key="1">
    <citation type="submission" date="2023-08" db="EMBL/GenBank/DDBJ databases">
        <title>Black Yeasts Isolated from many extreme environments.</title>
        <authorList>
            <person name="Coleine C."/>
            <person name="Stajich J.E."/>
            <person name="Selbmann L."/>
        </authorList>
    </citation>
    <scope>NUCLEOTIDE SEQUENCE [LARGE SCALE GENOMIC DNA]</scope>
    <source>
        <strain evidence="5 6">CCFEE 5792</strain>
    </source>
</reference>
<dbReference type="InterPro" id="IPR010233">
    <property type="entry name" value="UbiG_MeTrfase"/>
</dbReference>
<dbReference type="AlphaFoldDB" id="A0AAV9NHW3"/>
<dbReference type="Proteomes" id="UP001358417">
    <property type="component" value="Unassembled WGS sequence"/>
</dbReference>
<keyword evidence="4" id="KW-0949">S-adenosyl-L-methionine</keyword>
<name>A0AAV9NHW3_9EURO</name>
<dbReference type="GO" id="GO:0061542">
    <property type="term" value="F:3-demethylubiquinol 3-O-methyltransferase activity"/>
    <property type="evidence" value="ECO:0007669"/>
    <property type="project" value="InterPro"/>
</dbReference>
<evidence type="ECO:0000256" key="1">
    <source>
        <dbReference type="ARBA" id="ARBA00022603"/>
    </source>
</evidence>
<dbReference type="SUPFAM" id="SSF53335">
    <property type="entry name" value="S-adenosyl-L-methionine-dependent methyltransferases"/>
    <property type="match status" value="1"/>
</dbReference>